<comment type="similarity">
    <text evidence="13">Belongs to the tRNA(Ile)-lysidine synthase family.</text>
</comment>
<dbReference type="Pfam" id="PF14437">
    <property type="entry name" value="MafB19-deam"/>
    <property type="match status" value="1"/>
</dbReference>
<evidence type="ECO:0000256" key="6">
    <source>
        <dbReference type="ARBA" id="ARBA00022723"/>
    </source>
</evidence>
<comment type="function">
    <text evidence="13">Ligates lysine onto the cytidine present at position 34 of the AUA codon-specific tRNA(Ile) that contains the anticodon CAU, in an ATP-dependent manner. Cytidine is converted to lysidine, thus changing the amino acid specificity of the tRNA from methionine to isoleucine.</text>
</comment>
<dbReference type="InterPro" id="IPR016192">
    <property type="entry name" value="APOBEC/CMP_deaminase_Zn-bd"/>
</dbReference>
<dbReference type="InterPro" id="IPR012795">
    <property type="entry name" value="tRNA_Ile_lys_synt_N"/>
</dbReference>
<evidence type="ECO:0000256" key="7">
    <source>
        <dbReference type="ARBA" id="ARBA00022741"/>
    </source>
</evidence>
<reference evidence="15 16" key="1">
    <citation type="submission" date="2018-06" db="EMBL/GenBank/DDBJ databases">
        <title>Genomic Encyclopedia of Type Strains, Phase IV (KMG-IV): sequencing the most valuable type-strain genomes for metagenomic binning, comparative biology and taxonomic classification.</title>
        <authorList>
            <person name="Goeker M."/>
        </authorList>
    </citation>
    <scope>NUCLEOTIDE SEQUENCE [LARGE SCALE GENOMIC DNA]</scope>
    <source>
        <strain evidence="15 16">DSM 18048</strain>
    </source>
</reference>
<proteinExistence type="inferred from homology"/>
<dbReference type="EMBL" id="QJSX01000004">
    <property type="protein sequence ID" value="PYE54933.1"/>
    <property type="molecule type" value="Genomic_DNA"/>
</dbReference>
<dbReference type="NCBIfam" id="TIGR02433">
    <property type="entry name" value="lysidine_TilS_C"/>
    <property type="match status" value="1"/>
</dbReference>
<comment type="catalytic activity">
    <reaction evidence="10 12">
        <text>adenosine(34) in tRNA + H2O + H(+) = inosine(34) in tRNA + NH4(+)</text>
        <dbReference type="Rhea" id="RHEA:43168"/>
        <dbReference type="Rhea" id="RHEA-COMP:10373"/>
        <dbReference type="Rhea" id="RHEA-COMP:10374"/>
        <dbReference type="ChEBI" id="CHEBI:15377"/>
        <dbReference type="ChEBI" id="CHEBI:15378"/>
        <dbReference type="ChEBI" id="CHEBI:28938"/>
        <dbReference type="ChEBI" id="CHEBI:74411"/>
        <dbReference type="ChEBI" id="CHEBI:82852"/>
        <dbReference type="EC" id="3.5.4.33"/>
    </reaction>
</comment>
<dbReference type="InterPro" id="IPR058535">
    <property type="entry name" value="MafB19-deam"/>
</dbReference>
<comment type="domain">
    <text evidence="13">The N-terminal region contains the highly conserved SGGXDS motif, predicted to be a P-loop motif involved in ATP binding.</text>
</comment>
<dbReference type="NCBIfam" id="TIGR02432">
    <property type="entry name" value="lysidine_TilS_N"/>
    <property type="match status" value="1"/>
</dbReference>
<dbReference type="Gene3D" id="3.40.50.620">
    <property type="entry name" value="HUPs"/>
    <property type="match status" value="1"/>
</dbReference>
<dbReference type="SMART" id="SM00977">
    <property type="entry name" value="TilS_C"/>
    <property type="match status" value="1"/>
</dbReference>
<dbReference type="Proteomes" id="UP000248326">
    <property type="component" value="Unassembled WGS sequence"/>
</dbReference>
<keyword evidence="9 13" id="KW-0067">ATP-binding</keyword>
<keyword evidence="6 12" id="KW-0479">Metal-binding</keyword>
<keyword evidence="4 13" id="KW-0436">Ligase</keyword>
<comment type="subcellular location">
    <subcellularLocation>
        <location evidence="1 13">Cytoplasm</location>
    </subcellularLocation>
</comment>
<dbReference type="GO" id="GO:0002100">
    <property type="term" value="P:tRNA wobble adenosine to inosine editing"/>
    <property type="evidence" value="ECO:0007669"/>
    <property type="project" value="UniProtKB-UniRule"/>
</dbReference>
<feature type="binding site" evidence="12">
    <location>
        <position position="454"/>
    </location>
    <ligand>
        <name>Zn(2+)</name>
        <dbReference type="ChEBI" id="CHEBI:29105"/>
        <note>catalytic</note>
    </ligand>
</feature>
<evidence type="ECO:0000256" key="3">
    <source>
        <dbReference type="ARBA" id="ARBA00022490"/>
    </source>
</evidence>
<evidence type="ECO:0000313" key="15">
    <source>
        <dbReference type="EMBL" id="PYE54933.1"/>
    </source>
</evidence>
<comment type="subunit">
    <text evidence="12">Homodimer.</text>
</comment>
<dbReference type="CDD" id="cd01285">
    <property type="entry name" value="nucleoside_deaminase"/>
    <property type="match status" value="1"/>
</dbReference>
<feature type="domain" description="CMP/dCMP-type deaminase" evidence="14">
    <location>
        <begin position="373"/>
        <end position="495"/>
    </location>
</feature>
<dbReference type="EC" id="6.3.4.19" evidence="13"/>
<evidence type="ECO:0000259" key="14">
    <source>
        <dbReference type="PROSITE" id="PS51747"/>
    </source>
</evidence>
<evidence type="ECO:0000256" key="13">
    <source>
        <dbReference type="HAMAP-Rule" id="MF_01161"/>
    </source>
</evidence>
<evidence type="ECO:0000256" key="2">
    <source>
        <dbReference type="ARBA" id="ARBA00010669"/>
    </source>
</evidence>
<dbReference type="GO" id="GO:0052717">
    <property type="term" value="F:tRNA-specific adenosine-34 deaminase activity"/>
    <property type="evidence" value="ECO:0007669"/>
    <property type="project" value="UniProtKB-UniRule"/>
</dbReference>
<evidence type="ECO:0000313" key="16">
    <source>
        <dbReference type="Proteomes" id="UP000248326"/>
    </source>
</evidence>
<dbReference type="InterPro" id="IPR014729">
    <property type="entry name" value="Rossmann-like_a/b/a_fold"/>
</dbReference>
<dbReference type="SUPFAM" id="SSF53927">
    <property type="entry name" value="Cytidine deaminase-like"/>
    <property type="match status" value="1"/>
</dbReference>
<gene>
    <name evidence="13" type="primary">tilS</name>
    <name evidence="12" type="synonym">tadA</name>
    <name evidence="15" type="ORF">DES52_104207</name>
</gene>
<dbReference type="GO" id="GO:0008270">
    <property type="term" value="F:zinc ion binding"/>
    <property type="evidence" value="ECO:0007669"/>
    <property type="project" value="UniProtKB-UniRule"/>
</dbReference>
<name>A0A318SQ21_9DEIO</name>
<keyword evidence="3 13" id="KW-0963">Cytoplasm</keyword>
<dbReference type="InterPro" id="IPR012796">
    <property type="entry name" value="Lysidine-tRNA-synth_C"/>
</dbReference>
<evidence type="ECO:0000256" key="12">
    <source>
        <dbReference type="HAMAP-Rule" id="MF_00972"/>
    </source>
</evidence>
<dbReference type="GO" id="GO:0005524">
    <property type="term" value="F:ATP binding"/>
    <property type="evidence" value="ECO:0007669"/>
    <property type="project" value="UniProtKB-UniRule"/>
</dbReference>
<feature type="binding site" evidence="12">
    <location>
        <position position="457"/>
    </location>
    <ligand>
        <name>Zn(2+)</name>
        <dbReference type="ChEBI" id="CHEBI:29105"/>
        <note>catalytic</note>
    </ligand>
</feature>
<feature type="binding site" evidence="12">
    <location>
        <position position="424"/>
    </location>
    <ligand>
        <name>Zn(2+)</name>
        <dbReference type="ChEBI" id="CHEBI:29105"/>
        <note>catalytic</note>
    </ligand>
</feature>
<organism evidence="15 16">
    <name type="scientific">Deinococcus yavapaiensis KR-236</name>
    <dbReference type="NCBI Taxonomy" id="694435"/>
    <lineage>
        <taxon>Bacteria</taxon>
        <taxon>Thermotogati</taxon>
        <taxon>Deinococcota</taxon>
        <taxon>Deinococci</taxon>
        <taxon>Deinococcales</taxon>
        <taxon>Deinococcaceae</taxon>
        <taxon>Deinococcus</taxon>
    </lineage>
</organism>
<dbReference type="CDD" id="cd01992">
    <property type="entry name" value="TilS_N"/>
    <property type="match status" value="1"/>
</dbReference>
<protein>
    <recommendedName>
        <fullName evidence="12 13">Multifunctional fusion protein</fullName>
    </recommendedName>
    <domain>
        <recommendedName>
            <fullName evidence="13">tRNA(Ile)-lysidine synthase</fullName>
            <ecNumber evidence="13">6.3.4.19</ecNumber>
        </recommendedName>
        <alternativeName>
            <fullName evidence="13">tRNA(Ile)-2-lysyl-cytidine synthase</fullName>
        </alternativeName>
        <alternativeName>
            <fullName evidence="13">tRNA(Ile)-lysidine synthetase</fullName>
        </alternativeName>
    </domain>
    <domain>
        <recommendedName>
            <fullName evidence="12">tRNA-specific adenosine deaminase</fullName>
            <ecNumber evidence="12">3.5.4.33</ecNumber>
        </recommendedName>
    </domain>
</protein>
<keyword evidence="5 13" id="KW-0819">tRNA processing</keyword>
<keyword evidence="12" id="KW-0378">Hydrolase</keyword>
<comment type="cofactor">
    <cofactor evidence="12">
        <name>Zn(2+)</name>
        <dbReference type="ChEBI" id="CHEBI:29105"/>
    </cofactor>
    <text evidence="12">Binds 1 zinc ion per subunit.</text>
</comment>
<evidence type="ECO:0000256" key="4">
    <source>
        <dbReference type="ARBA" id="ARBA00022598"/>
    </source>
</evidence>
<keyword evidence="8 12" id="KW-0862">Zinc</keyword>
<dbReference type="HAMAP" id="MF_00972">
    <property type="entry name" value="tRNA_aden_deaminase"/>
    <property type="match status" value="1"/>
</dbReference>
<evidence type="ECO:0000256" key="1">
    <source>
        <dbReference type="ARBA" id="ARBA00004496"/>
    </source>
</evidence>
<dbReference type="SUPFAM" id="SSF56037">
    <property type="entry name" value="PheT/TilS domain"/>
    <property type="match status" value="1"/>
</dbReference>
<dbReference type="SUPFAM" id="SSF52402">
    <property type="entry name" value="Adenine nucleotide alpha hydrolases-like"/>
    <property type="match status" value="1"/>
</dbReference>
<dbReference type="GO" id="GO:0032267">
    <property type="term" value="F:tRNA(Ile)-lysidine synthase activity"/>
    <property type="evidence" value="ECO:0007669"/>
    <property type="project" value="UniProtKB-EC"/>
</dbReference>
<dbReference type="InterPro" id="IPR028883">
    <property type="entry name" value="tRNA_aden_deaminase"/>
</dbReference>
<evidence type="ECO:0000256" key="8">
    <source>
        <dbReference type="ARBA" id="ARBA00022833"/>
    </source>
</evidence>
<dbReference type="Pfam" id="PF01171">
    <property type="entry name" value="ATP_bind_3"/>
    <property type="match status" value="1"/>
</dbReference>
<evidence type="ECO:0000256" key="5">
    <source>
        <dbReference type="ARBA" id="ARBA00022694"/>
    </source>
</evidence>
<evidence type="ECO:0000256" key="10">
    <source>
        <dbReference type="ARBA" id="ARBA00048045"/>
    </source>
</evidence>
<evidence type="ECO:0000256" key="11">
    <source>
        <dbReference type="ARBA" id="ARBA00048539"/>
    </source>
</evidence>
<feature type="active site" description="Proton donor" evidence="12">
    <location>
        <position position="426"/>
    </location>
</feature>
<dbReference type="Gene3D" id="3.40.140.10">
    <property type="entry name" value="Cytidine Deaminase, domain 2"/>
    <property type="match status" value="1"/>
</dbReference>
<dbReference type="Pfam" id="PF11734">
    <property type="entry name" value="TilS_C"/>
    <property type="match status" value="1"/>
</dbReference>
<dbReference type="RefSeq" id="WP_281268560.1">
    <property type="nucleotide sequence ID" value="NZ_QJSX01000004.1"/>
</dbReference>
<accession>A0A318SQ21</accession>
<comment type="catalytic activity">
    <reaction evidence="11 13">
        <text>cytidine(34) in tRNA(Ile2) + L-lysine + ATP = lysidine(34) in tRNA(Ile2) + AMP + diphosphate + H(+)</text>
        <dbReference type="Rhea" id="RHEA:43744"/>
        <dbReference type="Rhea" id="RHEA-COMP:10625"/>
        <dbReference type="Rhea" id="RHEA-COMP:10670"/>
        <dbReference type="ChEBI" id="CHEBI:15378"/>
        <dbReference type="ChEBI" id="CHEBI:30616"/>
        <dbReference type="ChEBI" id="CHEBI:32551"/>
        <dbReference type="ChEBI" id="CHEBI:33019"/>
        <dbReference type="ChEBI" id="CHEBI:82748"/>
        <dbReference type="ChEBI" id="CHEBI:83665"/>
        <dbReference type="ChEBI" id="CHEBI:456215"/>
        <dbReference type="EC" id="6.3.4.19"/>
    </reaction>
</comment>
<dbReference type="PROSITE" id="PS00903">
    <property type="entry name" value="CYT_DCMP_DEAMINASES_1"/>
    <property type="match status" value="1"/>
</dbReference>
<dbReference type="PROSITE" id="PS51747">
    <property type="entry name" value="CYT_DCMP_DEAMINASES_2"/>
    <property type="match status" value="1"/>
</dbReference>
<dbReference type="GO" id="GO:0005737">
    <property type="term" value="C:cytoplasm"/>
    <property type="evidence" value="ECO:0007669"/>
    <property type="project" value="UniProtKB-SubCell"/>
</dbReference>
<feature type="binding site" evidence="13">
    <location>
        <begin position="21"/>
        <end position="26"/>
    </location>
    <ligand>
        <name>ATP</name>
        <dbReference type="ChEBI" id="CHEBI:30616"/>
    </ligand>
</feature>
<dbReference type="AlphaFoldDB" id="A0A318SQ21"/>
<dbReference type="PANTHER" id="PTHR43033:SF1">
    <property type="entry name" value="TRNA(ILE)-LYSIDINE SYNTHASE-RELATED"/>
    <property type="match status" value="1"/>
</dbReference>
<comment type="function">
    <text evidence="12">Catalyzes the deamination of adenosine to inosine at the wobble position 34 of tRNA(Arg2).</text>
</comment>
<keyword evidence="16" id="KW-1185">Reference proteome</keyword>
<dbReference type="InterPro" id="IPR016193">
    <property type="entry name" value="Cytidine_deaminase-like"/>
</dbReference>
<sequence>MESLETSLAPYRDRRLLLGLSGGADSVAMLRALLRVGAVVAAAHLDHGLRASSADDARWVTELCASLNVPCEVRRVDVRAVAEKRRESLEVAARRVRYDFLARSAKAAGADVVLTAHHRGDQAETVLHEVLRGEHATLGISRRAGRVERPWLHVSRAEIRAYLAALGQPWREDDSNRDVTFTRNWLRHEILPSLTERFPNVEVALARRADWDAEDERVLSDLAAALPEDADFSREPLGVLRRFVASRLRASRLTFHAAHVDRLAHALQGKGTTHLTLPGRRDVTVTNGRLHAAPRTWPMPAFDPPPEAVLRHRRPGDRIRLPGGTRKVSDVLTDAKVPRGERDVVWLLAVESDVLWLGLDPPVTSVALGASPRPWDGEMSEALRAAREAFEAGEVPIGAVVVRGEIIVASAANTSRRSGDMTRHAELEVLREASHVLGTPYLTDCTLVVTLEPCPMCFGAIVEARVGRVVYGADNVKMGALGGVRDLSRANFGHRFEVVRGVRARECGRLLEAFFEQRRP</sequence>
<dbReference type="PANTHER" id="PTHR43033">
    <property type="entry name" value="TRNA(ILE)-LYSIDINE SYNTHASE-RELATED"/>
    <property type="match status" value="1"/>
</dbReference>
<dbReference type="InterPro" id="IPR011063">
    <property type="entry name" value="TilS/TtcA_N"/>
</dbReference>
<dbReference type="InterPro" id="IPR012094">
    <property type="entry name" value="tRNA_Ile_lys_synt"/>
</dbReference>
<comment type="caution">
    <text evidence="15">The sequence shown here is derived from an EMBL/GenBank/DDBJ whole genome shotgun (WGS) entry which is preliminary data.</text>
</comment>
<comment type="similarity">
    <text evidence="2">Belongs to the cytidine and deoxycytidylate deaminase family. ADAT2 subfamily.</text>
</comment>
<keyword evidence="7 13" id="KW-0547">Nucleotide-binding</keyword>
<dbReference type="EC" id="3.5.4.33" evidence="12"/>
<dbReference type="InterPro" id="IPR002125">
    <property type="entry name" value="CMP_dCMP_dom"/>
</dbReference>
<evidence type="ECO:0000256" key="9">
    <source>
        <dbReference type="ARBA" id="ARBA00022840"/>
    </source>
</evidence>
<dbReference type="HAMAP" id="MF_01161">
    <property type="entry name" value="tRNA_Ile_lys_synt"/>
    <property type="match status" value="1"/>
</dbReference>